<feature type="repeat" description="PPR" evidence="3">
    <location>
        <begin position="45"/>
        <end position="79"/>
    </location>
</feature>
<keyword evidence="5" id="KW-1185">Reference proteome</keyword>
<reference evidence="4 5" key="1">
    <citation type="submission" date="2023-12" db="EMBL/GenBank/DDBJ databases">
        <title>A high-quality genome assembly for Dillenia turbinata (Dilleniales).</title>
        <authorList>
            <person name="Chanderbali A."/>
        </authorList>
    </citation>
    <scope>NUCLEOTIDE SEQUENCE [LARGE SCALE GENOMIC DNA]</scope>
    <source>
        <strain evidence="4">LSX21</strain>
        <tissue evidence="4">Leaf</tissue>
    </source>
</reference>
<dbReference type="GO" id="GO:0009507">
    <property type="term" value="C:chloroplast"/>
    <property type="evidence" value="ECO:0007669"/>
    <property type="project" value="TreeGrafter"/>
</dbReference>
<dbReference type="PANTHER" id="PTHR47936">
    <property type="entry name" value="PPR_LONG DOMAIN-CONTAINING PROTEIN"/>
    <property type="match status" value="1"/>
</dbReference>
<evidence type="ECO:0000313" key="5">
    <source>
        <dbReference type="Proteomes" id="UP001370490"/>
    </source>
</evidence>
<proteinExistence type="inferred from homology"/>
<gene>
    <name evidence="4" type="ORF">RJ641_002050</name>
</gene>
<dbReference type="InterPro" id="IPR002885">
    <property type="entry name" value="PPR_rpt"/>
</dbReference>
<organism evidence="4 5">
    <name type="scientific">Dillenia turbinata</name>
    <dbReference type="NCBI Taxonomy" id="194707"/>
    <lineage>
        <taxon>Eukaryota</taxon>
        <taxon>Viridiplantae</taxon>
        <taxon>Streptophyta</taxon>
        <taxon>Embryophyta</taxon>
        <taxon>Tracheophyta</taxon>
        <taxon>Spermatophyta</taxon>
        <taxon>Magnoliopsida</taxon>
        <taxon>eudicotyledons</taxon>
        <taxon>Gunneridae</taxon>
        <taxon>Pentapetalae</taxon>
        <taxon>Dilleniales</taxon>
        <taxon>Dilleniaceae</taxon>
        <taxon>Dillenia</taxon>
    </lineage>
</organism>
<evidence type="ECO:0000256" key="2">
    <source>
        <dbReference type="ARBA" id="ARBA00022737"/>
    </source>
</evidence>
<comment type="caution">
    <text evidence="4">The sequence shown here is derived from an EMBL/GenBank/DDBJ whole genome shotgun (WGS) entry which is preliminary data.</text>
</comment>
<evidence type="ECO:0000256" key="1">
    <source>
        <dbReference type="ARBA" id="ARBA00007626"/>
    </source>
</evidence>
<dbReference type="GO" id="GO:0010019">
    <property type="term" value="P:chloroplast-nucleus signaling pathway"/>
    <property type="evidence" value="ECO:0007669"/>
    <property type="project" value="TreeGrafter"/>
</dbReference>
<dbReference type="GO" id="GO:0031930">
    <property type="term" value="P:mitochondria-nucleus signaling pathway"/>
    <property type="evidence" value="ECO:0007669"/>
    <property type="project" value="TreeGrafter"/>
</dbReference>
<dbReference type="PROSITE" id="PS51375">
    <property type="entry name" value="PPR"/>
    <property type="match status" value="1"/>
</dbReference>
<keyword evidence="2" id="KW-0677">Repeat</keyword>
<sequence length="88" mass="10068">MPKLKCGRLIKSFNALLGARANSKKYDKIDEYFRGLWSKLSIKPNLVMYNTVIKAYRDMGSLDTTSLMLDEMENNGIESNLITFNTLL</sequence>
<dbReference type="AlphaFoldDB" id="A0AAN8VMK8"/>
<protein>
    <submittedName>
        <fullName evidence="4">Pentatricopeptide repeat</fullName>
    </submittedName>
</protein>
<evidence type="ECO:0000313" key="4">
    <source>
        <dbReference type="EMBL" id="KAK6932426.1"/>
    </source>
</evidence>
<dbReference type="NCBIfam" id="TIGR00756">
    <property type="entry name" value="PPR"/>
    <property type="match status" value="1"/>
</dbReference>
<dbReference type="Gene3D" id="1.25.40.10">
    <property type="entry name" value="Tetratricopeptide repeat domain"/>
    <property type="match status" value="1"/>
</dbReference>
<dbReference type="InterPro" id="IPR011990">
    <property type="entry name" value="TPR-like_helical_dom_sf"/>
</dbReference>
<accession>A0AAN8VMK8</accession>
<dbReference type="Proteomes" id="UP001370490">
    <property type="component" value="Unassembled WGS sequence"/>
</dbReference>
<comment type="similarity">
    <text evidence="1">Belongs to the PPR family. P subfamily.</text>
</comment>
<name>A0AAN8VMK8_9MAGN</name>
<dbReference type="PANTHER" id="PTHR47936:SF1">
    <property type="entry name" value="PENTATRICOPEPTIDE REPEAT-CONTAINING PROTEIN GUN1, CHLOROPLASTIC"/>
    <property type="match status" value="1"/>
</dbReference>
<evidence type="ECO:0000256" key="3">
    <source>
        <dbReference type="PROSITE-ProRule" id="PRU00708"/>
    </source>
</evidence>
<dbReference type="Pfam" id="PF13812">
    <property type="entry name" value="PPR_3"/>
    <property type="match status" value="1"/>
</dbReference>
<dbReference type="EMBL" id="JBAMMX010000010">
    <property type="protein sequence ID" value="KAK6932426.1"/>
    <property type="molecule type" value="Genomic_DNA"/>
</dbReference>